<dbReference type="PANTHER" id="PTHR12468:SF2">
    <property type="entry name" value="GPI MANNOSYLTRANSFERASE 2"/>
    <property type="match status" value="1"/>
</dbReference>
<dbReference type="GO" id="GO:0006506">
    <property type="term" value="P:GPI anchor biosynthetic process"/>
    <property type="evidence" value="ECO:0007669"/>
    <property type="project" value="UniProtKB-UniPathway"/>
</dbReference>
<organism evidence="13 14">
    <name type="scientific">Jaapia argillacea MUCL 33604</name>
    <dbReference type="NCBI Taxonomy" id="933084"/>
    <lineage>
        <taxon>Eukaryota</taxon>
        <taxon>Fungi</taxon>
        <taxon>Dikarya</taxon>
        <taxon>Basidiomycota</taxon>
        <taxon>Agaricomycotina</taxon>
        <taxon>Agaricomycetes</taxon>
        <taxon>Agaricomycetidae</taxon>
        <taxon>Jaapiales</taxon>
        <taxon>Jaapiaceae</taxon>
        <taxon>Jaapia</taxon>
    </lineage>
</organism>
<comment type="caution">
    <text evidence="12">Lacks conserved residue(s) required for the propagation of feature annotation.</text>
</comment>
<evidence type="ECO:0000256" key="9">
    <source>
        <dbReference type="ARBA" id="ARBA00022824"/>
    </source>
</evidence>
<comment type="subcellular location">
    <subcellularLocation>
        <location evidence="1 12">Endoplasmic reticulum membrane</location>
        <topology evidence="1 12">Multi-pass membrane protein</topology>
    </subcellularLocation>
</comment>
<evidence type="ECO:0000313" key="13">
    <source>
        <dbReference type="EMBL" id="KDQ57726.1"/>
    </source>
</evidence>
<dbReference type="GO" id="GO:0031501">
    <property type="term" value="C:mannosyltransferase complex"/>
    <property type="evidence" value="ECO:0007669"/>
    <property type="project" value="TreeGrafter"/>
</dbReference>
<comment type="similarity">
    <text evidence="3 12">Belongs to the PIGV family.</text>
</comment>
<dbReference type="InParanoid" id="A0A067Q555"/>
<evidence type="ECO:0000256" key="12">
    <source>
        <dbReference type="RuleBase" id="RU363112"/>
    </source>
</evidence>
<dbReference type="Pfam" id="PF04188">
    <property type="entry name" value="Mannosyl_trans2"/>
    <property type="match status" value="1"/>
</dbReference>
<accession>A0A067Q555</accession>
<dbReference type="PANTHER" id="PTHR12468">
    <property type="entry name" value="GPI MANNOSYLTRANSFERASE 2"/>
    <property type="match status" value="1"/>
</dbReference>
<keyword evidence="11 12" id="KW-0472">Membrane</keyword>
<keyword evidence="10 12" id="KW-1133">Transmembrane helix</keyword>
<dbReference type="OrthoDB" id="10252502at2759"/>
<evidence type="ECO:0000313" key="14">
    <source>
        <dbReference type="Proteomes" id="UP000027265"/>
    </source>
</evidence>
<gene>
    <name evidence="13" type="ORF">JAAARDRAFT_273396</name>
</gene>
<dbReference type="AlphaFoldDB" id="A0A067Q555"/>
<evidence type="ECO:0000256" key="2">
    <source>
        <dbReference type="ARBA" id="ARBA00004687"/>
    </source>
</evidence>
<comment type="pathway">
    <text evidence="2 12">Glycolipid biosynthesis; glycosylphosphatidylinositol-anchor biosynthesis.</text>
</comment>
<evidence type="ECO:0000256" key="3">
    <source>
        <dbReference type="ARBA" id="ARBA00008698"/>
    </source>
</evidence>
<name>A0A067Q555_9AGAM</name>
<dbReference type="Proteomes" id="UP000027265">
    <property type="component" value="Unassembled WGS sequence"/>
</dbReference>
<evidence type="ECO:0000256" key="8">
    <source>
        <dbReference type="ARBA" id="ARBA00022692"/>
    </source>
</evidence>
<evidence type="ECO:0000256" key="7">
    <source>
        <dbReference type="ARBA" id="ARBA00022679"/>
    </source>
</evidence>
<proteinExistence type="inferred from homology"/>
<feature type="transmembrane region" description="Helical" evidence="12">
    <location>
        <begin position="141"/>
        <end position="160"/>
    </location>
</feature>
<sequence length="212" mass="24123">MCLFAQLIRLPFPHSNSKLSVRELVVGGALASFVVDVFTPLTLYKLTLRHFPRRPLIALISALLGLLPSSPATLWYAPYTEPFFIFFSYQGMWACAKRRHLFASALFACAGAFRSNRVLLGGFVIWDLVVYPVLQRKSFSLRRAVYATILTALIFTPFIAHQHSAYTHFRSSPPSSTYPNPMWCNKTPPSIYTYVQAKLHLRPSKILERRIP</sequence>
<keyword evidence="7 12" id="KW-0808">Transferase</keyword>
<dbReference type="EMBL" id="KL197719">
    <property type="protein sequence ID" value="KDQ57726.1"/>
    <property type="molecule type" value="Genomic_DNA"/>
</dbReference>
<reference evidence="14" key="1">
    <citation type="journal article" date="2014" name="Proc. Natl. Acad. Sci. U.S.A.">
        <title>Extensive sampling of basidiomycete genomes demonstrates inadequacy of the white-rot/brown-rot paradigm for wood decay fungi.</title>
        <authorList>
            <person name="Riley R."/>
            <person name="Salamov A.A."/>
            <person name="Brown D.W."/>
            <person name="Nagy L.G."/>
            <person name="Floudas D."/>
            <person name="Held B.W."/>
            <person name="Levasseur A."/>
            <person name="Lombard V."/>
            <person name="Morin E."/>
            <person name="Otillar R."/>
            <person name="Lindquist E.A."/>
            <person name="Sun H."/>
            <person name="LaButti K.M."/>
            <person name="Schmutz J."/>
            <person name="Jabbour D."/>
            <person name="Luo H."/>
            <person name="Baker S.E."/>
            <person name="Pisabarro A.G."/>
            <person name="Walton J.D."/>
            <person name="Blanchette R.A."/>
            <person name="Henrissat B."/>
            <person name="Martin F."/>
            <person name="Cullen D."/>
            <person name="Hibbett D.S."/>
            <person name="Grigoriev I.V."/>
        </authorList>
    </citation>
    <scope>NUCLEOTIDE SEQUENCE [LARGE SCALE GENOMIC DNA]</scope>
    <source>
        <strain evidence="14">MUCL 33604</strain>
    </source>
</reference>
<protein>
    <recommendedName>
        <fullName evidence="4 12">GPI mannosyltransferase 2</fullName>
        <ecNumber evidence="12">2.4.1.-</ecNumber>
    </recommendedName>
</protein>
<evidence type="ECO:0000256" key="4">
    <source>
        <dbReference type="ARBA" id="ARBA00013795"/>
    </source>
</evidence>
<dbReference type="UniPathway" id="UPA00196"/>
<dbReference type="GO" id="GO:0005789">
    <property type="term" value="C:endoplasmic reticulum membrane"/>
    <property type="evidence" value="ECO:0007669"/>
    <property type="project" value="UniProtKB-SubCell"/>
</dbReference>
<keyword evidence="14" id="KW-1185">Reference proteome</keyword>
<evidence type="ECO:0000256" key="11">
    <source>
        <dbReference type="ARBA" id="ARBA00023136"/>
    </source>
</evidence>
<dbReference type="STRING" id="933084.A0A067Q555"/>
<dbReference type="GO" id="GO:0000009">
    <property type="term" value="F:alpha-1,6-mannosyltransferase activity"/>
    <property type="evidence" value="ECO:0007669"/>
    <property type="project" value="InterPro"/>
</dbReference>
<keyword evidence="8 12" id="KW-0812">Transmembrane</keyword>
<evidence type="ECO:0000256" key="1">
    <source>
        <dbReference type="ARBA" id="ARBA00004477"/>
    </source>
</evidence>
<dbReference type="HOGENOM" id="CLU_1299887_0_0_1"/>
<dbReference type="EC" id="2.4.1.-" evidence="12"/>
<evidence type="ECO:0000256" key="10">
    <source>
        <dbReference type="ARBA" id="ARBA00022989"/>
    </source>
</evidence>
<feature type="transmembrane region" description="Helical" evidence="12">
    <location>
        <begin position="56"/>
        <end position="77"/>
    </location>
</feature>
<dbReference type="InterPro" id="IPR007315">
    <property type="entry name" value="PIG-V/Gpi18"/>
</dbReference>
<comment type="function">
    <text evidence="12">Mannosyltransferase involved in glycosylphosphatidylinositol-anchor biosynthesis.</text>
</comment>
<evidence type="ECO:0000256" key="6">
    <source>
        <dbReference type="ARBA" id="ARBA00022676"/>
    </source>
</evidence>
<evidence type="ECO:0000256" key="5">
    <source>
        <dbReference type="ARBA" id="ARBA00022502"/>
    </source>
</evidence>
<keyword evidence="6 12" id="KW-0328">Glycosyltransferase</keyword>
<dbReference type="GO" id="GO:0004376">
    <property type="term" value="F:GPI mannosyltransferase activity"/>
    <property type="evidence" value="ECO:0007669"/>
    <property type="project" value="InterPro"/>
</dbReference>
<keyword evidence="9 12" id="KW-0256">Endoplasmic reticulum</keyword>
<keyword evidence="5 12" id="KW-0337">GPI-anchor biosynthesis</keyword>
<feature type="transmembrane region" description="Helical" evidence="12">
    <location>
        <begin position="118"/>
        <end position="134"/>
    </location>
</feature>